<keyword evidence="9" id="KW-1185">Reference proteome</keyword>
<dbReference type="AlphaFoldDB" id="A0A937G0W2"/>
<dbReference type="GO" id="GO:0004150">
    <property type="term" value="F:dihydroneopterin aldolase activity"/>
    <property type="evidence" value="ECO:0007669"/>
    <property type="project" value="UniProtKB-UniRule"/>
</dbReference>
<dbReference type="NCBIfam" id="TIGR00525">
    <property type="entry name" value="folB"/>
    <property type="match status" value="1"/>
</dbReference>
<comment type="function">
    <text evidence="6">Catalyzes the conversion of 7,8-dihydroneopterin to 6-hydroxymethyl-7,8-dihydropterin.</text>
</comment>
<comment type="similarity">
    <text evidence="3 6">Belongs to the DHNA family.</text>
</comment>
<keyword evidence="4 6" id="KW-0289">Folate biosynthesis</keyword>
<dbReference type="Pfam" id="PF02152">
    <property type="entry name" value="FolB"/>
    <property type="match status" value="1"/>
</dbReference>
<dbReference type="GO" id="GO:0046656">
    <property type="term" value="P:folic acid biosynthetic process"/>
    <property type="evidence" value="ECO:0007669"/>
    <property type="project" value="UniProtKB-UniRule"/>
</dbReference>
<evidence type="ECO:0000256" key="1">
    <source>
        <dbReference type="ARBA" id="ARBA00001353"/>
    </source>
</evidence>
<reference evidence="8" key="1">
    <citation type="submission" date="2021-01" db="EMBL/GenBank/DDBJ databases">
        <title>Fulvivirga kasyanovii gen. nov., sp nov., a novel member of the phylum Bacteroidetes isolated from seawater in a mussel farm.</title>
        <authorList>
            <person name="Zhao L.-H."/>
            <person name="Wang Z.-J."/>
        </authorList>
    </citation>
    <scope>NUCLEOTIDE SEQUENCE</scope>
    <source>
        <strain evidence="8">29W222</strain>
    </source>
</reference>
<dbReference type="SUPFAM" id="SSF55620">
    <property type="entry name" value="Tetrahydrobiopterin biosynthesis enzymes-like"/>
    <property type="match status" value="1"/>
</dbReference>
<evidence type="ECO:0000313" key="9">
    <source>
        <dbReference type="Proteomes" id="UP000614216"/>
    </source>
</evidence>
<comment type="catalytic activity">
    <reaction evidence="1 6">
        <text>7,8-dihydroneopterin = 6-hydroxymethyl-7,8-dihydropterin + glycolaldehyde</text>
        <dbReference type="Rhea" id="RHEA:10540"/>
        <dbReference type="ChEBI" id="CHEBI:17001"/>
        <dbReference type="ChEBI" id="CHEBI:17071"/>
        <dbReference type="ChEBI" id="CHEBI:44841"/>
        <dbReference type="EC" id="4.1.2.25"/>
    </reaction>
</comment>
<comment type="caution">
    <text evidence="8">The sequence shown here is derived from an EMBL/GenBank/DDBJ whole genome shotgun (WGS) entry which is preliminary data.</text>
</comment>
<organism evidence="8 9">
    <name type="scientific">Fulvivirga marina</name>
    <dbReference type="NCBI Taxonomy" id="2494733"/>
    <lineage>
        <taxon>Bacteria</taxon>
        <taxon>Pseudomonadati</taxon>
        <taxon>Bacteroidota</taxon>
        <taxon>Cytophagia</taxon>
        <taxon>Cytophagales</taxon>
        <taxon>Fulvivirgaceae</taxon>
        <taxon>Fulvivirga</taxon>
    </lineage>
</organism>
<dbReference type="PANTHER" id="PTHR42844">
    <property type="entry name" value="DIHYDRONEOPTERIN ALDOLASE 1-RELATED"/>
    <property type="match status" value="1"/>
</dbReference>
<dbReference type="InterPro" id="IPR006157">
    <property type="entry name" value="FolB_dom"/>
</dbReference>
<dbReference type="Gene3D" id="3.30.1130.10">
    <property type="match status" value="1"/>
</dbReference>
<dbReference type="InterPro" id="IPR043133">
    <property type="entry name" value="GTP-CH-I_C/QueF"/>
</dbReference>
<evidence type="ECO:0000256" key="3">
    <source>
        <dbReference type="ARBA" id="ARBA00005708"/>
    </source>
</evidence>
<dbReference type="GO" id="GO:0046654">
    <property type="term" value="P:tetrahydrofolate biosynthetic process"/>
    <property type="evidence" value="ECO:0007669"/>
    <property type="project" value="UniProtKB-UniRule"/>
</dbReference>
<dbReference type="InterPro" id="IPR006156">
    <property type="entry name" value="Dihydroneopterin_aldolase"/>
</dbReference>
<sequence length="118" mass="13425">MGKISLEGLLFKAYHGYYDEERQKGNKFEVNISVKTNFAHASKKDELEGTVDYEQLYAIVKDEMEQPSKLLEHVVNRIITRVLDEVPAVKKVKVSLSKFDPPIGGQCRAATITVKKKR</sequence>
<name>A0A937G0W2_9BACT</name>
<dbReference type="GO" id="GO:0005737">
    <property type="term" value="C:cytoplasm"/>
    <property type="evidence" value="ECO:0007669"/>
    <property type="project" value="TreeGrafter"/>
</dbReference>
<dbReference type="SMART" id="SM00905">
    <property type="entry name" value="FolB"/>
    <property type="match status" value="1"/>
</dbReference>
<dbReference type="RefSeq" id="WP_202856000.1">
    <property type="nucleotide sequence ID" value="NZ_JAEUGD010000031.1"/>
</dbReference>
<dbReference type="NCBIfam" id="TIGR00526">
    <property type="entry name" value="folB_dom"/>
    <property type="match status" value="1"/>
</dbReference>
<evidence type="ECO:0000256" key="6">
    <source>
        <dbReference type="RuleBase" id="RU362079"/>
    </source>
</evidence>
<keyword evidence="5 6" id="KW-0456">Lyase</keyword>
<dbReference type="Proteomes" id="UP000614216">
    <property type="component" value="Unassembled WGS sequence"/>
</dbReference>
<dbReference type="PANTHER" id="PTHR42844:SF1">
    <property type="entry name" value="DIHYDRONEOPTERIN ALDOLASE 1-RELATED"/>
    <property type="match status" value="1"/>
</dbReference>
<feature type="domain" description="Dihydroneopterin aldolase/epimerase" evidence="7">
    <location>
        <begin position="4"/>
        <end position="116"/>
    </location>
</feature>
<evidence type="ECO:0000256" key="5">
    <source>
        <dbReference type="ARBA" id="ARBA00023239"/>
    </source>
</evidence>
<evidence type="ECO:0000256" key="4">
    <source>
        <dbReference type="ARBA" id="ARBA00022909"/>
    </source>
</evidence>
<evidence type="ECO:0000259" key="7">
    <source>
        <dbReference type="SMART" id="SM00905"/>
    </source>
</evidence>
<evidence type="ECO:0000313" key="8">
    <source>
        <dbReference type="EMBL" id="MBL6446456.1"/>
    </source>
</evidence>
<accession>A0A937G0W2</accession>
<evidence type="ECO:0000256" key="2">
    <source>
        <dbReference type="ARBA" id="ARBA00005013"/>
    </source>
</evidence>
<dbReference type="EC" id="4.1.2.25" evidence="6"/>
<protein>
    <recommendedName>
        <fullName evidence="6">7,8-dihydroneopterin aldolase</fullName>
        <ecNumber evidence="6">4.1.2.25</ecNumber>
    </recommendedName>
</protein>
<gene>
    <name evidence="8" type="primary">folB</name>
    <name evidence="8" type="ORF">JMN32_09060</name>
</gene>
<dbReference type="EMBL" id="JAEUGD010000031">
    <property type="protein sequence ID" value="MBL6446456.1"/>
    <property type="molecule type" value="Genomic_DNA"/>
</dbReference>
<proteinExistence type="inferred from homology"/>
<comment type="pathway">
    <text evidence="2 6">Cofactor biosynthesis; tetrahydrofolate biosynthesis; 2-amino-4-hydroxy-6-hydroxymethyl-7,8-dihydropteridine diphosphate from 7,8-dihydroneopterin triphosphate: step 3/4.</text>
</comment>